<dbReference type="InterPro" id="IPR029055">
    <property type="entry name" value="Ntn_hydrolases_N"/>
</dbReference>
<dbReference type="Proteomes" id="UP000215595">
    <property type="component" value="Unassembled WGS sequence"/>
</dbReference>
<feature type="chain" id="PRO_5013101809" evidence="5">
    <location>
        <begin position="21"/>
        <end position="587"/>
    </location>
</feature>
<dbReference type="InterPro" id="IPR043137">
    <property type="entry name" value="GGT_ssub_C"/>
</dbReference>
<evidence type="ECO:0000256" key="1">
    <source>
        <dbReference type="ARBA" id="ARBA00009381"/>
    </source>
</evidence>
<evidence type="ECO:0000256" key="4">
    <source>
        <dbReference type="ARBA" id="ARBA00023145"/>
    </source>
</evidence>
<reference evidence="6 7" key="1">
    <citation type="submission" date="2017-03" db="EMBL/GenBank/DDBJ databases">
        <title>Lifting the veil on microbial sulfur biogeochemistry in mining wastewaters.</title>
        <authorList>
            <person name="Kantor R.S."/>
            <person name="Colenbrander Nelson T."/>
            <person name="Marshall S."/>
            <person name="Bennett D."/>
            <person name="Apte S."/>
            <person name="Camacho D."/>
            <person name="Thomas B.C."/>
            <person name="Warren L.A."/>
            <person name="Banfield J.F."/>
        </authorList>
    </citation>
    <scope>NUCLEOTIDE SEQUENCE [LARGE SCALE GENOMIC DNA]</scope>
    <source>
        <strain evidence="6">32-69-9</strain>
    </source>
</reference>
<keyword evidence="3" id="KW-0378">Hydrolase</keyword>
<dbReference type="PANTHER" id="PTHR43199">
    <property type="entry name" value="GLUTATHIONE HYDROLASE"/>
    <property type="match status" value="1"/>
</dbReference>
<comment type="caution">
    <text evidence="6">The sequence shown here is derived from an EMBL/GenBank/DDBJ whole genome shotgun (WGS) entry which is preliminary data.</text>
</comment>
<evidence type="ECO:0000313" key="6">
    <source>
        <dbReference type="EMBL" id="OYX30614.1"/>
    </source>
</evidence>
<protein>
    <submittedName>
        <fullName evidence="6">Gamma-glutamyltransferase</fullName>
    </submittedName>
</protein>
<dbReference type="Gene3D" id="3.60.20.40">
    <property type="match status" value="1"/>
</dbReference>
<dbReference type="InterPro" id="IPR043138">
    <property type="entry name" value="GGT_lsub"/>
</dbReference>
<dbReference type="GO" id="GO:0016740">
    <property type="term" value="F:transferase activity"/>
    <property type="evidence" value="ECO:0007669"/>
    <property type="project" value="UniProtKB-KW"/>
</dbReference>
<dbReference type="Pfam" id="PF01019">
    <property type="entry name" value="G_glu_transpept"/>
    <property type="match status" value="1"/>
</dbReference>
<dbReference type="InterPro" id="IPR051792">
    <property type="entry name" value="GGT_bact"/>
</dbReference>
<keyword evidence="2 6" id="KW-0808">Transferase</keyword>
<sequence>MSTRLQTRLLAIVLALGLAACQTKTPQLPARAGAGSGAPAASAAPPARGPFVSAANPLAVQAGLDVLGRGGSAVDAAVAVQAVLGLVEPQSSGLGGGAFLMHFDAAKGETVVYDGRETAPAAATPELFFHDGRPLSFPDAVLSGRSTGVPGAVAALAMAQDEHGALEWSDLFGEAERLARDGFVVSPRLAGMIALTRGQARTQWADAYFTKADGARYVAGDVLRNPAYAETVATLARDGIAAFRSGPIAQAMVEAVQAEPRPGSLSLADLAAYRPIKRDALCRPFRVYVVCVPPPPSSGVALLQLLAMAEAPIVADELAQGETSAEAWIAFAQIQRLMYADRDRYVGDPAFVGVPVAGLLDEDYVAARAALATGLSGAAPAGTPPGGVFRAPDATTEPSGTSHFVIVDARGNAVSMTTTVESIFGSGRMAAGFFLNNQLTDFSFTPTRPDGGEAANAVAPGKRPRSSMSPVIILDRDGRLVGAVGSPGGPSILAYNAKVLIGTLVWGLPMQAAIDLPNLVARGGGFGADTARFGPTLAQQLAAGGVVLAPNQSETSGLHGGLWRQGPGGWAWDGGADDRREGVARTR</sequence>
<dbReference type="AlphaFoldDB" id="A0A258FF49"/>
<dbReference type="PRINTS" id="PR01210">
    <property type="entry name" value="GGTRANSPTASE"/>
</dbReference>
<evidence type="ECO:0000313" key="7">
    <source>
        <dbReference type="Proteomes" id="UP000215595"/>
    </source>
</evidence>
<name>A0A258FF49_9CAUL</name>
<dbReference type="PANTHER" id="PTHR43199:SF1">
    <property type="entry name" value="GLUTATHIONE HYDROLASE PROENZYME"/>
    <property type="match status" value="1"/>
</dbReference>
<feature type="signal peptide" evidence="5">
    <location>
        <begin position="1"/>
        <end position="20"/>
    </location>
</feature>
<gene>
    <name evidence="6" type="ORF">B7Z01_14085</name>
</gene>
<keyword evidence="5" id="KW-0732">Signal</keyword>
<dbReference type="GO" id="GO:0016787">
    <property type="term" value="F:hydrolase activity"/>
    <property type="evidence" value="ECO:0007669"/>
    <property type="project" value="UniProtKB-KW"/>
</dbReference>
<evidence type="ECO:0000256" key="3">
    <source>
        <dbReference type="ARBA" id="ARBA00022801"/>
    </source>
</evidence>
<evidence type="ECO:0000256" key="5">
    <source>
        <dbReference type="SAM" id="SignalP"/>
    </source>
</evidence>
<keyword evidence="4" id="KW-0865">Zymogen</keyword>
<dbReference type="PROSITE" id="PS51257">
    <property type="entry name" value="PROKAR_LIPOPROTEIN"/>
    <property type="match status" value="1"/>
</dbReference>
<dbReference type="EMBL" id="NCEB01000041">
    <property type="protein sequence ID" value="OYX30614.1"/>
    <property type="molecule type" value="Genomic_DNA"/>
</dbReference>
<comment type="similarity">
    <text evidence="1">Belongs to the gamma-glutamyltransferase family.</text>
</comment>
<dbReference type="Gene3D" id="1.10.246.130">
    <property type="match status" value="1"/>
</dbReference>
<organism evidence="6 7">
    <name type="scientific">Brevundimonas subvibrioides</name>
    <dbReference type="NCBI Taxonomy" id="74313"/>
    <lineage>
        <taxon>Bacteria</taxon>
        <taxon>Pseudomonadati</taxon>
        <taxon>Pseudomonadota</taxon>
        <taxon>Alphaproteobacteria</taxon>
        <taxon>Caulobacterales</taxon>
        <taxon>Caulobacteraceae</taxon>
        <taxon>Brevundimonas</taxon>
    </lineage>
</organism>
<accession>A0A258FF49</accession>
<dbReference type="SUPFAM" id="SSF56235">
    <property type="entry name" value="N-terminal nucleophile aminohydrolases (Ntn hydrolases)"/>
    <property type="match status" value="1"/>
</dbReference>
<evidence type="ECO:0000256" key="2">
    <source>
        <dbReference type="ARBA" id="ARBA00022679"/>
    </source>
</evidence>
<proteinExistence type="inferred from homology"/>